<dbReference type="Pfam" id="PF00005">
    <property type="entry name" value="ABC_tran"/>
    <property type="match status" value="1"/>
</dbReference>
<dbReference type="InterPro" id="IPR003439">
    <property type="entry name" value="ABC_transporter-like_ATP-bd"/>
</dbReference>
<dbReference type="EMBL" id="CP063189">
    <property type="protein sequence ID" value="WCZ31735.1"/>
    <property type="molecule type" value="Genomic_DNA"/>
</dbReference>
<evidence type="ECO:0000256" key="1">
    <source>
        <dbReference type="ARBA" id="ARBA00005417"/>
    </source>
</evidence>
<dbReference type="SUPFAM" id="SSF52540">
    <property type="entry name" value="P-loop containing nucleoside triphosphate hydrolases"/>
    <property type="match status" value="1"/>
</dbReference>
<evidence type="ECO:0000313" key="7">
    <source>
        <dbReference type="Proteomes" id="UP001220064"/>
    </source>
</evidence>
<dbReference type="CDD" id="cd03235">
    <property type="entry name" value="ABC_Metallic_Cations"/>
    <property type="match status" value="1"/>
</dbReference>
<keyword evidence="2" id="KW-0813">Transport</keyword>
<keyword evidence="4 6" id="KW-0067">ATP-binding</keyword>
<protein>
    <submittedName>
        <fullName evidence="6">High-affinity zinc uptake system ATP-binding protein ZnuC</fullName>
        <ecNumber evidence="6">3.6.3.-</ecNumber>
    </submittedName>
</protein>
<evidence type="ECO:0000313" key="6">
    <source>
        <dbReference type="EMBL" id="WCZ31735.1"/>
    </source>
</evidence>
<evidence type="ECO:0000256" key="2">
    <source>
        <dbReference type="ARBA" id="ARBA00022448"/>
    </source>
</evidence>
<dbReference type="SMART" id="SM00382">
    <property type="entry name" value="AAA"/>
    <property type="match status" value="1"/>
</dbReference>
<dbReference type="Proteomes" id="UP001220064">
    <property type="component" value="Chromosome"/>
</dbReference>
<dbReference type="InterPro" id="IPR003593">
    <property type="entry name" value="AAA+_ATPase"/>
</dbReference>
<evidence type="ECO:0000259" key="5">
    <source>
        <dbReference type="PROSITE" id="PS50893"/>
    </source>
</evidence>
<organism evidence="6 7">
    <name type="scientific">Corynebacterium massiliense DSM 45435</name>
    <dbReference type="NCBI Taxonomy" id="1121364"/>
    <lineage>
        <taxon>Bacteria</taxon>
        <taxon>Bacillati</taxon>
        <taxon>Actinomycetota</taxon>
        <taxon>Actinomycetes</taxon>
        <taxon>Mycobacteriales</taxon>
        <taxon>Corynebacteriaceae</taxon>
        <taxon>Corynebacterium</taxon>
    </lineage>
</organism>
<dbReference type="PANTHER" id="PTHR42734:SF5">
    <property type="entry name" value="IRON TRANSPORT SYSTEM ATP-BINDING PROTEIN HI_0361-RELATED"/>
    <property type="match status" value="1"/>
</dbReference>
<keyword evidence="3" id="KW-0547">Nucleotide-binding</keyword>
<dbReference type="PROSITE" id="PS50893">
    <property type="entry name" value="ABC_TRANSPORTER_2"/>
    <property type="match status" value="1"/>
</dbReference>
<keyword evidence="7" id="KW-1185">Reference proteome</keyword>
<dbReference type="PANTHER" id="PTHR42734">
    <property type="entry name" value="METAL TRANSPORT SYSTEM ATP-BINDING PROTEIN TM_0124-RELATED"/>
    <property type="match status" value="1"/>
</dbReference>
<dbReference type="InterPro" id="IPR027417">
    <property type="entry name" value="P-loop_NTPase"/>
</dbReference>
<sequence length="241" mass="25620">MIRTRNVSAGYGKRTVLEGVSLDIRPGSFTGLIGANGSGKSTLVKAIVGRIPSTGDIEVDGRLGYMPQQADIDWDFPATLFDVALFGRIAHLPWWRWPGKRDKAAARRALERVGLADLANRPISALSGGQRQRTLLARTLAGDPDVIILDEPFAGVDAASQATIVDVLHELNAAGCTIVLVHHDLAEVAAYCSDVVLLAGGTIMASGPTQETLTDANIATLFSLPPSEKQLAHHPRGGRDD</sequence>
<comment type="similarity">
    <text evidence="1">Belongs to the ABC transporter superfamily.</text>
</comment>
<evidence type="ECO:0000256" key="4">
    <source>
        <dbReference type="ARBA" id="ARBA00022840"/>
    </source>
</evidence>
<proteinExistence type="inferred from homology"/>
<dbReference type="GO" id="GO:0005524">
    <property type="term" value="F:ATP binding"/>
    <property type="evidence" value="ECO:0007669"/>
    <property type="project" value="UniProtKB-KW"/>
</dbReference>
<dbReference type="EC" id="3.6.3.-" evidence="6"/>
<dbReference type="RefSeq" id="WP_022863396.1">
    <property type="nucleotide sequence ID" value="NZ_ATVG01000010.1"/>
</dbReference>
<reference evidence="6 7" key="1">
    <citation type="submission" date="2020-10" db="EMBL/GenBank/DDBJ databases">
        <title>Complete genome sequence of Corynebacterium massiliense DSM 45435, type strain of Corynebacterium massiliense.</title>
        <authorList>
            <person name="Busche T."/>
            <person name="Kalinowski J."/>
            <person name="Ruckert C."/>
        </authorList>
    </citation>
    <scope>NUCLEOTIDE SEQUENCE [LARGE SCALE GENOMIC DNA]</scope>
    <source>
        <strain evidence="6 7">DSM 45435</strain>
    </source>
</reference>
<dbReference type="InterPro" id="IPR050153">
    <property type="entry name" value="Metal_Ion_Import_ABC"/>
</dbReference>
<gene>
    <name evidence="6" type="primary">znuC</name>
    <name evidence="6" type="ORF">CMASS_01360</name>
</gene>
<keyword evidence="6" id="KW-0378">Hydrolase</keyword>
<evidence type="ECO:0000256" key="3">
    <source>
        <dbReference type="ARBA" id="ARBA00022741"/>
    </source>
</evidence>
<dbReference type="GO" id="GO:0016787">
    <property type="term" value="F:hydrolase activity"/>
    <property type="evidence" value="ECO:0007669"/>
    <property type="project" value="UniProtKB-KW"/>
</dbReference>
<accession>A0ABY7U4Y3</accession>
<feature type="domain" description="ABC transporter" evidence="5">
    <location>
        <begin position="2"/>
        <end position="225"/>
    </location>
</feature>
<name>A0ABY7U4Y3_9CORY</name>
<dbReference type="Gene3D" id="3.40.50.300">
    <property type="entry name" value="P-loop containing nucleotide triphosphate hydrolases"/>
    <property type="match status" value="1"/>
</dbReference>